<dbReference type="AlphaFoldDB" id="A0AAW9CVU4"/>
<evidence type="ECO:0000313" key="2">
    <source>
        <dbReference type="Proteomes" id="UP001272137"/>
    </source>
</evidence>
<organism evidence="1 2">
    <name type="scientific">Burkholderia thailandensis</name>
    <dbReference type="NCBI Taxonomy" id="57975"/>
    <lineage>
        <taxon>Bacteria</taxon>
        <taxon>Pseudomonadati</taxon>
        <taxon>Pseudomonadota</taxon>
        <taxon>Betaproteobacteria</taxon>
        <taxon>Burkholderiales</taxon>
        <taxon>Burkholderiaceae</taxon>
        <taxon>Burkholderia</taxon>
        <taxon>pseudomallei group</taxon>
    </lineage>
</organism>
<dbReference type="Proteomes" id="UP001272137">
    <property type="component" value="Unassembled WGS sequence"/>
</dbReference>
<accession>A0AAW9CVU4</accession>
<evidence type="ECO:0000313" key="1">
    <source>
        <dbReference type="EMBL" id="MDW9254765.1"/>
    </source>
</evidence>
<sequence>MRAACSLAYAHRGSGQSIRRISRRKRRVLIQAISWVTGQGIAGDERLENRRQIAN</sequence>
<comment type="caution">
    <text evidence="1">The sequence shown here is derived from an EMBL/GenBank/DDBJ whole genome shotgun (WGS) entry which is preliminary data.</text>
</comment>
<name>A0AAW9CVU4_BURTH</name>
<gene>
    <name evidence="1" type="ORF">C7S16_1264</name>
</gene>
<dbReference type="EMBL" id="QXCT01000002">
    <property type="protein sequence ID" value="MDW9254765.1"/>
    <property type="molecule type" value="Genomic_DNA"/>
</dbReference>
<protein>
    <submittedName>
        <fullName evidence="1">Uncharacterized protein</fullName>
    </submittedName>
</protein>
<proteinExistence type="predicted"/>
<reference evidence="1" key="1">
    <citation type="submission" date="2018-08" db="EMBL/GenBank/DDBJ databases">
        <title>Identification of Burkholderia cepacia strains that express a Burkholderia pseudomallei-like capsular polysaccharide.</title>
        <authorList>
            <person name="Burtnick M.N."/>
            <person name="Vongsouvath M."/>
            <person name="Newton P."/>
            <person name="Wuthiekanun V."/>
            <person name="Limmathurotsakul D."/>
            <person name="Brett P.J."/>
            <person name="Chantratita N."/>
            <person name="Dance D.A."/>
        </authorList>
    </citation>
    <scope>NUCLEOTIDE SEQUENCE</scope>
    <source>
        <strain evidence="1">SBXCC001</strain>
    </source>
</reference>